<organism evidence="1">
    <name type="scientific">Lepeophtheirus salmonis</name>
    <name type="common">Salmon louse</name>
    <name type="synonym">Caligus salmonis</name>
    <dbReference type="NCBI Taxonomy" id="72036"/>
    <lineage>
        <taxon>Eukaryota</taxon>
        <taxon>Metazoa</taxon>
        <taxon>Ecdysozoa</taxon>
        <taxon>Arthropoda</taxon>
        <taxon>Crustacea</taxon>
        <taxon>Multicrustacea</taxon>
        <taxon>Hexanauplia</taxon>
        <taxon>Copepoda</taxon>
        <taxon>Siphonostomatoida</taxon>
        <taxon>Caligidae</taxon>
        <taxon>Lepeophtheirus</taxon>
    </lineage>
</organism>
<dbReference type="AlphaFoldDB" id="A0A0K2UP65"/>
<protein>
    <submittedName>
        <fullName evidence="1">Uncharacterized protein</fullName>
    </submittedName>
</protein>
<dbReference type="EMBL" id="HACA01022326">
    <property type="protein sequence ID" value="CDW39687.1"/>
    <property type="molecule type" value="Transcribed_RNA"/>
</dbReference>
<sequence>MMMTTTALKIFYYKLIRPFLNLRLRVRLMIIIHPMEGAMKSILSKFHFFKQVNDIHINYHNNYLTIYKYCNIAIRKDEILLKNKIDKQNNGFTQELT</sequence>
<reference evidence="1" key="1">
    <citation type="submission" date="2014-05" db="EMBL/GenBank/DDBJ databases">
        <authorList>
            <person name="Chronopoulou M."/>
        </authorList>
    </citation>
    <scope>NUCLEOTIDE SEQUENCE</scope>
    <source>
        <tissue evidence="1">Whole organism</tissue>
    </source>
</reference>
<proteinExistence type="predicted"/>
<evidence type="ECO:0000313" key="1">
    <source>
        <dbReference type="EMBL" id="CDW39687.1"/>
    </source>
</evidence>
<name>A0A0K2UP65_LEPSM</name>
<accession>A0A0K2UP65</accession>